<proteinExistence type="inferred from homology"/>
<dbReference type="EMBL" id="PISE01000026">
    <property type="protein sequence ID" value="PKG23280.1"/>
    <property type="molecule type" value="Genomic_DNA"/>
</dbReference>
<protein>
    <recommendedName>
        <fullName evidence="3 8">Histidinol-phosphatase</fullName>
        <shortName evidence="8">HolPase</shortName>
        <ecNumber evidence="3 8">3.1.3.15</ecNumber>
    </recommendedName>
</protein>
<dbReference type="NCBIfam" id="TIGR01856">
    <property type="entry name" value="hisJ_fam"/>
    <property type="match status" value="1"/>
</dbReference>
<evidence type="ECO:0000256" key="2">
    <source>
        <dbReference type="ARBA" id="ARBA00009152"/>
    </source>
</evidence>
<organism evidence="10 11">
    <name type="scientific">Niallia nealsonii</name>
    <dbReference type="NCBI Taxonomy" id="115979"/>
    <lineage>
        <taxon>Bacteria</taxon>
        <taxon>Bacillati</taxon>
        <taxon>Bacillota</taxon>
        <taxon>Bacilli</taxon>
        <taxon>Bacillales</taxon>
        <taxon>Bacillaceae</taxon>
        <taxon>Niallia</taxon>
    </lineage>
</organism>
<keyword evidence="11" id="KW-1185">Reference proteome</keyword>
<dbReference type="GO" id="GO:0004401">
    <property type="term" value="F:histidinol-phosphatase activity"/>
    <property type="evidence" value="ECO:0007669"/>
    <property type="project" value="UniProtKB-UniRule"/>
</dbReference>
<evidence type="ECO:0000256" key="3">
    <source>
        <dbReference type="ARBA" id="ARBA00013085"/>
    </source>
</evidence>
<keyword evidence="6 8" id="KW-0368">Histidine biosynthesis</keyword>
<dbReference type="InterPro" id="IPR004013">
    <property type="entry name" value="PHP_dom"/>
</dbReference>
<dbReference type="EC" id="3.1.3.15" evidence="3 8"/>
<comment type="pathway">
    <text evidence="1 8">Amino-acid biosynthesis; L-histidine biosynthesis; L-histidine from 5-phospho-alpha-D-ribose 1-diphosphate: step 8/9.</text>
</comment>
<dbReference type="AlphaFoldDB" id="A0A2N0Z192"/>
<dbReference type="InterPro" id="IPR010140">
    <property type="entry name" value="Histidinol_P_phosphatase_HisJ"/>
</dbReference>
<evidence type="ECO:0000256" key="1">
    <source>
        <dbReference type="ARBA" id="ARBA00004970"/>
    </source>
</evidence>
<dbReference type="GO" id="GO:0000105">
    <property type="term" value="P:L-histidine biosynthetic process"/>
    <property type="evidence" value="ECO:0007669"/>
    <property type="project" value="UniProtKB-UniRule"/>
</dbReference>
<evidence type="ECO:0000256" key="7">
    <source>
        <dbReference type="ARBA" id="ARBA00049158"/>
    </source>
</evidence>
<dbReference type="Gene3D" id="3.20.20.140">
    <property type="entry name" value="Metal-dependent hydrolases"/>
    <property type="match status" value="1"/>
</dbReference>
<comment type="catalytic activity">
    <reaction evidence="7 8">
        <text>L-histidinol phosphate + H2O = L-histidinol + phosphate</text>
        <dbReference type="Rhea" id="RHEA:14465"/>
        <dbReference type="ChEBI" id="CHEBI:15377"/>
        <dbReference type="ChEBI" id="CHEBI:43474"/>
        <dbReference type="ChEBI" id="CHEBI:57699"/>
        <dbReference type="ChEBI" id="CHEBI:57980"/>
        <dbReference type="EC" id="3.1.3.15"/>
    </reaction>
</comment>
<keyword evidence="4 8" id="KW-0028">Amino-acid biosynthesis</keyword>
<dbReference type="UniPathway" id="UPA00031">
    <property type="reaction ID" value="UER00013"/>
</dbReference>
<dbReference type="Pfam" id="PF02811">
    <property type="entry name" value="PHP"/>
    <property type="match status" value="1"/>
</dbReference>
<reference evidence="10 11" key="1">
    <citation type="journal article" date="2003" name="Int. J. Syst. Evol. Microbiol.">
        <title>Bacillus nealsonii sp. nov., isolated from a spacecraft-assembly facility, whose spores are gamma-radiation resistant.</title>
        <authorList>
            <person name="Venkateswaran K."/>
            <person name="Kempf M."/>
            <person name="Chen F."/>
            <person name="Satomi M."/>
            <person name="Nicholson W."/>
            <person name="Kern R."/>
        </authorList>
    </citation>
    <scope>NUCLEOTIDE SEQUENCE [LARGE SCALE GENOMIC DNA]</scope>
    <source>
        <strain evidence="10 11">FO-92</strain>
    </source>
</reference>
<dbReference type="PANTHER" id="PTHR21039:SF0">
    <property type="entry name" value="HISTIDINOL-PHOSPHATASE"/>
    <property type="match status" value="1"/>
</dbReference>
<name>A0A2N0Z192_9BACI</name>
<dbReference type="InterPro" id="IPR016195">
    <property type="entry name" value="Pol/histidinol_Pase-like"/>
</dbReference>
<dbReference type="Proteomes" id="UP000233375">
    <property type="component" value="Unassembled WGS sequence"/>
</dbReference>
<dbReference type="RefSeq" id="WP_101177553.1">
    <property type="nucleotide sequence ID" value="NZ_PISE01000026.1"/>
</dbReference>
<evidence type="ECO:0000313" key="11">
    <source>
        <dbReference type="Proteomes" id="UP000233375"/>
    </source>
</evidence>
<keyword evidence="5 8" id="KW-0378">Hydrolase</keyword>
<gene>
    <name evidence="10" type="ORF">CWS01_12575</name>
</gene>
<dbReference type="PANTHER" id="PTHR21039">
    <property type="entry name" value="HISTIDINOL PHOSPHATASE-RELATED"/>
    <property type="match status" value="1"/>
</dbReference>
<evidence type="ECO:0000313" key="10">
    <source>
        <dbReference type="EMBL" id="PKG23280.1"/>
    </source>
</evidence>
<comment type="caution">
    <text evidence="10">The sequence shown here is derived from an EMBL/GenBank/DDBJ whole genome shotgun (WGS) entry which is preliminary data.</text>
</comment>
<evidence type="ECO:0000256" key="4">
    <source>
        <dbReference type="ARBA" id="ARBA00022605"/>
    </source>
</evidence>
<comment type="similarity">
    <text evidence="2 8">Belongs to the PHP hydrolase family. HisK subfamily.</text>
</comment>
<evidence type="ECO:0000256" key="8">
    <source>
        <dbReference type="RuleBase" id="RU366003"/>
    </source>
</evidence>
<evidence type="ECO:0000256" key="5">
    <source>
        <dbReference type="ARBA" id="ARBA00022801"/>
    </source>
</evidence>
<dbReference type="GO" id="GO:0005737">
    <property type="term" value="C:cytoplasm"/>
    <property type="evidence" value="ECO:0007669"/>
    <property type="project" value="TreeGrafter"/>
</dbReference>
<feature type="domain" description="PHP" evidence="9">
    <location>
        <begin position="4"/>
        <end position="191"/>
    </location>
</feature>
<evidence type="ECO:0000259" key="9">
    <source>
        <dbReference type="Pfam" id="PF02811"/>
    </source>
</evidence>
<evidence type="ECO:0000256" key="6">
    <source>
        <dbReference type="ARBA" id="ARBA00023102"/>
    </source>
</evidence>
<dbReference type="OrthoDB" id="9775255at2"/>
<sequence>MYTDYHHHSNHSFDSQANMEQVCKKALDKGIKELCFTEHFSVNPIAPTYGHMNWSLYLKSLSNCREKFQGQLTIKTGIELCEPHLMMDAYKNALSDLPLDFILGSVHNINQLTLRKFMNGFPEKDCYQEYFLELEKMVQHADIDVIAHFDLMKRYAYPIYGRYSFEKYEPIITSILQTAIKRGIGLEINTSGWRTSLNESLPSKDILFLYNKLGGEILTIGSDSHHVETAGDHYEEAIQLAKECGFKGIFIYTKRVPKMIVL</sequence>
<accession>A0A2N0Z192</accession>
<dbReference type="SUPFAM" id="SSF89550">
    <property type="entry name" value="PHP domain-like"/>
    <property type="match status" value="1"/>
</dbReference>